<dbReference type="EMBL" id="CQQC01001219">
    <property type="protein sequence ID" value="CNV75191.1"/>
    <property type="molecule type" value="Genomic_DNA"/>
</dbReference>
<accession>A0A655FIJ0</accession>
<evidence type="ECO:0000313" key="1">
    <source>
        <dbReference type="EMBL" id="CNV75191.1"/>
    </source>
</evidence>
<evidence type="ECO:0000313" key="2">
    <source>
        <dbReference type="Proteomes" id="UP000039217"/>
    </source>
</evidence>
<dbReference type="Proteomes" id="UP000039217">
    <property type="component" value="Unassembled WGS sequence"/>
</dbReference>
<dbReference type="AlphaFoldDB" id="A0A655FIJ0"/>
<protein>
    <submittedName>
        <fullName evidence="1">Uncharacterized protein</fullName>
    </submittedName>
</protein>
<gene>
    <name evidence="1" type="ORF">ERS007661_03029</name>
</gene>
<proteinExistence type="predicted"/>
<organism evidence="1 2">
    <name type="scientific">Mycobacterium tuberculosis</name>
    <dbReference type="NCBI Taxonomy" id="1773"/>
    <lineage>
        <taxon>Bacteria</taxon>
        <taxon>Bacillati</taxon>
        <taxon>Actinomycetota</taxon>
        <taxon>Actinomycetes</taxon>
        <taxon>Mycobacteriales</taxon>
        <taxon>Mycobacteriaceae</taxon>
        <taxon>Mycobacterium</taxon>
        <taxon>Mycobacterium tuberculosis complex</taxon>
    </lineage>
</organism>
<reference evidence="1 2" key="1">
    <citation type="submission" date="2015-03" db="EMBL/GenBank/DDBJ databases">
        <authorList>
            <consortium name="Pathogen Informatics"/>
        </authorList>
    </citation>
    <scope>NUCLEOTIDE SEQUENCE [LARGE SCALE GENOMIC DNA]</scope>
    <source>
        <strain evidence="1 2">D00501624</strain>
    </source>
</reference>
<name>A0A655FIJ0_MYCTX</name>
<sequence>MQQRIELVVDLGLSAAAHLVVALLQDEAGVDQVGQHLVAQVDVLVVGGHWEIPALVADLVAPVGTAVGLGRRAGVPPPRDGVHLVEGAVGARVEAHRIENVELGLGAEVCGVGDASADQVVLGLAGDVARVAGVRLQGERVVHKEVDIQRLGRAERVDARRLGIGKKQHVGFVDRLEPANRRAVKGQAVVKHALVKGRSRNREVLHDARQVTEPDVDIFDLLVLGKFEDVVGRLFRHRMLLYCIRGRRYGADIARQSTPCCADVTDRAAHH</sequence>